<dbReference type="EMBL" id="FWFX01000009">
    <property type="protein sequence ID" value="SLN56751.1"/>
    <property type="molecule type" value="Genomic_DNA"/>
</dbReference>
<protein>
    <submittedName>
        <fullName evidence="1">Uncharacterized protein</fullName>
    </submittedName>
</protein>
<keyword evidence="2" id="KW-1185">Reference proteome</keyword>
<accession>A0A1X6ZNX9</accession>
<name>A0A1X6ZNX9_9RHOB</name>
<dbReference type="AlphaFoldDB" id="A0A1X6ZNX9"/>
<proteinExistence type="predicted"/>
<gene>
    <name evidence="1" type="ORF">ROA7450_02941</name>
</gene>
<organism evidence="1 2">
    <name type="scientific">Roseovarius albus</name>
    <dbReference type="NCBI Taxonomy" id="1247867"/>
    <lineage>
        <taxon>Bacteria</taxon>
        <taxon>Pseudomonadati</taxon>
        <taxon>Pseudomonadota</taxon>
        <taxon>Alphaproteobacteria</taxon>
        <taxon>Rhodobacterales</taxon>
        <taxon>Roseobacteraceae</taxon>
        <taxon>Roseovarius</taxon>
    </lineage>
</organism>
<dbReference type="Proteomes" id="UP000193061">
    <property type="component" value="Unassembled WGS sequence"/>
</dbReference>
<dbReference type="RefSeq" id="WP_143534464.1">
    <property type="nucleotide sequence ID" value="NZ_FWFX01000009.1"/>
</dbReference>
<sequence length="108" mass="11963">MRIYLKFPDTVPDNPDLKVKLIVEDVSRVDADALLISSQTHTLSPAEMIDDRSCVLEFESAPSVQPHHNIRCHVSDHTGGDIRQGDLISTIATTVGDQEQVKLTLTRV</sequence>
<reference evidence="1 2" key="1">
    <citation type="submission" date="2017-03" db="EMBL/GenBank/DDBJ databases">
        <authorList>
            <person name="Afonso C.L."/>
            <person name="Miller P.J."/>
            <person name="Scott M.A."/>
            <person name="Spackman E."/>
            <person name="Goraichik I."/>
            <person name="Dimitrov K.M."/>
            <person name="Suarez D.L."/>
            <person name="Swayne D.E."/>
        </authorList>
    </citation>
    <scope>NUCLEOTIDE SEQUENCE [LARGE SCALE GENOMIC DNA]</scope>
    <source>
        <strain evidence="1 2">CECT 7450</strain>
    </source>
</reference>
<evidence type="ECO:0000313" key="1">
    <source>
        <dbReference type="EMBL" id="SLN56751.1"/>
    </source>
</evidence>
<evidence type="ECO:0000313" key="2">
    <source>
        <dbReference type="Proteomes" id="UP000193061"/>
    </source>
</evidence>